<evidence type="ECO:0000313" key="2">
    <source>
        <dbReference type="Proteomes" id="UP000194236"/>
    </source>
</evidence>
<dbReference type="EMBL" id="MUJZ01021195">
    <property type="protein sequence ID" value="OTF79829.1"/>
    <property type="molecule type" value="Genomic_DNA"/>
</dbReference>
<name>A0A1Y3BFY0_EURMA</name>
<reference evidence="1 2" key="1">
    <citation type="submission" date="2017-03" db="EMBL/GenBank/DDBJ databases">
        <title>Genome Survey of Euroglyphus maynei.</title>
        <authorList>
            <person name="Arlian L.G."/>
            <person name="Morgan M.S."/>
            <person name="Rider S.D."/>
        </authorList>
    </citation>
    <scope>NUCLEOTIDE SEQUENCE [LARGE SCALE GENOMIC DNA]</scope>
    <source>
        <strain evidence="1">Arlian Lab</strain>
        <tissue evidence="1">Whole body</tissue>
    </source>
</reference>
<sequence length="64" mass="7155">MQQPPPEIDIESLLEPLLQEKSSKPIESYHVDSGYNRAPIRPDCDGCHGPIEDVSKLDSSKSNY</sequence>
<organism evidence="1 2">
    <name type="scientific">Euroglyphus maynei</name>
    <name type="common">Mayne's house dust mite</name>
    <dbReference type="NCBI Taxonomy" id="6958"/>
    <lineage>
        <taxon>Eukaryota</taxon>
        <taxon>Metazoa</taxon>
        <taxon>Ecdysozoa</taxon>
        <taxon>Arthropoda</taxon>
        <taxon>Chelicerata</taxon>
        <taxon>Arachnida</taxon>
        <taxon>Acari</taxon>
        <taxon>Acariformes</taxon>
        <taxon>Sarcoptiformes</taxon>
        <taxon>Astigmata</taxon>
        <taxon>Psoroptidia</taxon>
        <taxon>Analgoidea</taxon>
        <taxon>Pyroglyphidae</taxon>
        <taxon>Pyroglyphinae</taxon>
        <taxon>Euroglyphus</taxon>
    </lineage>
</organism>
<keyword evidence="2" id="KW-1185">Reference proteome</keyword>
<proteinExistence type="predicted"/>
<feature type="non-terminal residue" evidence="1">
    <location>
        <position position="64"/>
    </location>
</feature>
<evidence type="ECO:0000313" key="1">
    <source>
        <dbReference type="EMBL" id="OTF79829.1"/>
    </source>
</evidence>
<comment type="caution">
    <text evidence="1">The sequence shown here is derived from an EMBL/GenBank/DDBJ whole genome shotgun (WGS) entry which is preliminary data.</text>
</comment>
<gene>
    <name evidence="1" type="ORF">BLA29_014071</name>
</gene>
<protein>
    <submittedName>
        <fullName evidence="1">Uncharacterized protein</fullName>
    </submittedName>
</protein>
<dbReference type="Proteomes" id="UP000194236">
    <property type="component" value="Unassembled WGS sequence"/>
</dbReference>
<accession>A0A1Y3BFY0</accession>
<dbReference type="AlphaFoldDB" id="A0A1Y3BFY0"/>